<evidence type="ECO:0000313" key="1">
    <source>
        <dbReference type="EMBL" id="KAH3706423.1"/>
    </source>
</evidence>
<name>A0A9D3YSV2_DREPO</name>
<dbReference type="Proteomes" id="UP000828390">
    <property type="component" value="Unassembled WGS sequence"/>
</dbReference>
<comment type="caution">
    <text evidence="1">The sequence shown here is derived from an EMBL/GenBank/DDBJ whole genome shotgun (WGS) entry which is preliminary data.</text>
</comment>
<protein>
    <submittedName>
        <fullName evidence="1">Uncharacterized protein</fullName>
    </submittedName>
</protein>
<gene>
    <name evidence="1" type="ORF">DPMN_065809</name>
</gene>
<keyword evidence="2" id="KW-1185">Reference proteome</keyword>
<proteinExistence type="predicted"/>
<dbReference type="EMBL" id="JAIWYP010000014">
    <property type="protein sequence ID" value="KAH3706423.1"/>
    <property type="molecule type" value="Genomic_DNA"/>
</dbReference>
<accession>A0A9D3YSV2</accession>
<organism evidence="1 2">
    <name type="scientific">Dreissena polymorpha</name>
    <name type="common">Zebra mussel</name>
    <name type="synonym">Mytilus polymorpha</name>
    <dbReference type="NCBI Taxonomy" id="45954"/>
    <lineage>
        <taxon>Eukaryota</taxon>
        <taxon>Metazoa</taxon>
        <taxon>Spiralia</taxon>
        <taxon>Lophotrochozoa</taxon>
        <taxon>Mollusca</taxon>
        <taxon>Bivalvia</taxon>
        <taxon>Autobranchia</taxon>
        <taxon>Heteroconchia</taxon>
        <taxon>Euheterodonta</taxon>
        <taxon>Imparidentia</taxon>
        <taxon>Neoheterodontei</taxon>
        <taxon>Myida</taxon>
        <taxon>Dreissenoidea</taxon>
        <taxon>Dreissenidae</taxon>
        <taxon>Dreissena</taxon>
    </lineage>
</organism>
<dbReference type="AlphaFoldDB" id="A0A9D3YSV2"/>
<evidence type="ECO:0000313" key="2">
    <source>
        <dbReference type="Proteomes" id="UP000828390"/>
    </source>
</evidence>
<reference evidence="1" key="2">
    <citation type="submission" date="2020-11" db="EMBL/GenBank/DDBJ databases">
        <authorList>
            <person name="McCartney M.A."/>
            <person name="Auch B."/>
            <person name="Kono T."/>
            <person name="Mallez S."/>
            <person name="Becker A."/>
            <person name="Gohl D.M."/>
            <person name="Silverstein K.A.T."/>
            <person name="Koren S."/>
            <person name="Bechman K.B."/>
            <person name="Herman A."/>
            <person name="Abrahante J.E."/>
            <person name="Garbe J."/>
        </authorList>
    </citation>
    <scope>NUCLEOTIDE SEQUENCE</scope>
    <source>
        <strain evidence="1">Duluth1</strain>
        <tissue evidence="1">Whole animal</tissue>
    </source>
</reference>
<reference evidence="1" key="1">
    <citation type="journal article" date="2019" name="bioRxiv">
        <title>The Genome of the Zebra Mussel, Dreissena polymorpha: A Resource for Invasive Species Research.</title>
        <authorList>
            <person name="McCartney M.A."/>
            <person name="Auch B."/>
            <person name="Kono T."/>
            <person name="Mallez S."/>
            <person name="Zhang Y."/>
            <person name="Obille A."/>
            <person name="Becker A."/>
            <person name="Abrahante J.E."/>
            <person name="Garbe J."/>
            <person name="Badalamenti J.P."/>
            <person name="Herman A."/>
            <person name="Mangelson H."/>
            <person name="Liachko I."/>
            <person name="Sullivan S."/>
            <person name="Sone E.D."/>
            <person name="Koren S."/>
            <person name="Silverstein K.A.T."/>
            <person name="Beckman K.B."/>
            <person name="Gohl D.M."/>
        </authorList>
    </citation>
    <scope>NUCLEOTIDE SEQUENCE</scope>
    <source>
        <strain evidence="1">Duluth1</strain>
        <tissue evidence="1">Whole animal</tissue>
    </source>
</reference>
<sequence length="70" mass="7995">MANYGFKDNKTMLLRKRSLPKLLVVQNTTGYIQLFIYTQHYTDAICTYHNFDTKCLALLAGFMTGILSSP</sequence>